<feature type="transmembrane region" description="Helical" evidence="6">
    <location>
        <begin position="363"/>
        <end position="384"/>
    </location>
</feature>
<evidence type="ECO:0000256" key="2">
    <source>
        <dbReference type="ARBA" id="ARBA00022475"/>
    </source>
</evidence>
<feature type="transmembrane region" description="Helical" evidence="6">
    <location>
        <begin position="21"/>
        <end position="43"/>
    </location>
</feature>
<feature type="transmembrane region" description="Helical" evidence="6">
    <location>
        <begin position="98"/>
        <end position="120"/>
    </location>
</feature>
<evidence type="ECO:0000256" key="5">
    <source>
        <dbReference type="ARBA" id="ARBA00023136"/>
    </source>
</evidence>
<feature type="transmembrane region" description="Helical" evidence="6">
    <location>
        <begin position="416"/>
        <end position="437"/>
    </location>
</feature>
<organism evidence="7 8">
    <name type="scientific">Pedobacter albus</name>
    <dbReference type="NCBI Taxonomy" id="3113905"/>
    <lineage>
        <taxon>Bacteria</taxon>
        <taxon>Pseudomonadati</taxon>
        <taxon>Bacteroidota</taxon>
        <taxon>Sphingobacteriia</taxon>
        <taxon>Sphingobacteriales</taxon>
        <taxon>Sphingobacteriaceae</taxon>
        <taxon>Pedobacter</taxon>
    </lineage>
</organism>
<keyword evidence="5 6" id="KW-0472">Membrane</keyword>
<evidence type="ECO:0000256" key="6">
    <source>
        <dbReference type="SAM" id="Phobius"/>
    </source>
</evidence>
<protein>
    <submittedName>
        <fullName evidence="7">Lipopolysaccharide biosynthesis protein</fullName>
    </submittedName>
</protein>
<dbReference type="InterPro" id="IPR050833">
    <property type="entry name" value="Poly_Biosynth_Transport"/>
</dbReference>
<dbReference type="InterPro" id="IPR002797">
    <property type="entry name" value="Polysacc_synth"/>
</dbReference>
<evidence type="ECO:0000313" key="7">
    <source>
        <dbReference type="EMBL" id="MEE1946844.1"/>
    </source>
</evidence>
<keyword evidence="4 6" id="KW-1133">Transmembrane helix</keyword>
<keyword evidence="8" id="KW-1185">Reference proteome</keyword>
<feature type="transmembrane region" description="Helical" evidence="6">
    <location>
        <begin position="328"/>
        <end position="351"/>
    </location>
</feature>
<feature type="transmembrane region" description="Helical" evidence="6">
    <location>
        <begin position="391"/>
        <end position="410"/>
    </location>
</feature>
<keyword evidence="3 6" id="KW-0812">Transmembrane</keyword>
<sequence length="445" mass="50172">MKNKISATLNRITKDHRERRIILTSIATMLAKVINAGTLFVSIPLTRSYLGPERFGMMMSIVATIAVLGIADLGLGFGLQNRIAYYDMLDKKEDLSKAVSGTFFFLFLLAVALIAVFFGLKDHISWVNFFNVKEKLAKDEAMKAVEVFFICFSLSLPFSIVQKIQDGYQEGYFNQFWIAGGNVFGLIVLTFFIKLKFGVPLLILALYGTGTLFLIFNFLNQFIFKRPSLFPSIKNIDFSVIKSLMRDGMKYFILQFSAIANSSSDNIIIARGVSPIEVGIYTIGQRLVNLLTLPVQVTTPSMLPALNDAFAKKEYTWANKIVTRNFRILIMISCIGAAIMLTSTNFIVHHWIGKDFNLSSELILGFIALLFFYNLNAYFSIIILTSDYLKFGLRVYPLASLLSIVLKSYLVGTLGVNGVIISQFLCYSLIFFIPVYIKFKNKRKL</sequence>
<evidence type="ECO:0000256" key="4">
    <source>
        <dbReference type="ARBA" id="ARBA00022989"/>
    </source>
</evidence>
<evidence type="ECO:0000313" key="8">
    <source>
        <dbReference type="Proteomes" id="UP001336835"/>
    </source>
</evidence>
<dbReference type="Pfam" id="PF01943">
    <property type="entry name" value="Polysacc_synt"/>
    <property type="match status" value="1"/>
</dbReference>
<proteinExistence type="predicted"/>
<accession>A0ABU7IBK8</accession>
<dbReference type="Proteomes" id="UP001336835">
    <property type="component" value="Unassembled WGS sequence"/>
</dbReference>
<feature type="transmembrane region" description="Helical" evidence="6">
    <location>
        <begin position="199"/>
        <end position="219"/>
    </location>
</feature>
<evidence type="ECO:0000256" key="1">
    <source>
        <dbReference type="ARBA" id="ARBA00004651"/>
    </source>
</evidence>
<comment type="caution">
    <text evidence="7">The sequence shown here is derived from an EMBL/GenBank/DDBJ whole genome shotgun (WGS) entry which is preliminary data.</text>
</comment>
<dbReference type="RefSeq" id="WP_330109134.1">
    <property type="nucleotide sequence ID" value="NZ_JAZDQT010000003.1"/>
</dbReference>
<feature type="transmembrane region" description="Helical" evidence="6">
    <location>
        <begin position="55"/>
        <end position="77"/>
    </location>
</feature>
<feature type="transmembrane region" description="Helical" evidence="6">
    <location>
        <begin position="140"/>
        <end position="160"/>
    </location>
</feature>
<keyword evidence="2" id="KW-1003">Cell membrane</keyword>
<comment type="subcellular location">
    <subcellularLocation>
        <location evidence="1">Cell membrane</location>
        <topology evidence="1">Multi-pass membrane protein</topology>
    </subcellularLocation>
</comment>
<feature type="transmembrane region" description="Helical" evidence="6">
    <location>
        <begin position="172"/>
        <end position="193"/>
    </location>
</feature>
<name>A0ABU7IBK8_9SPHI</name>
<reference evidence="7 8" key="1">
    <citation type="submission" date="2024-01" db="EMBL/GenBank/DDBJ databases">
        <title>Pedobacter sp. nov., isolated from fresh soil.</title>
        <authorList>
            <person name="Le N.T.T."/>
        </authorList>
    </citation>
    <scope>NUCLEOTIDE SEQUENCE [LARGE SCALE GENOMIC DNA]</scope>
    <source>
        <strain evidence="7 8">KR3-3</strain>
    </source>
</reference>
<gene>
    <name evidence="7" type="ORF">VRU48_17090</name>
</gene>
<dbReference type="EMBL" id="JAZDQT010000003">
    <property type="protein sequence ID" value="MEE1946844.1"/>
    <property type="molecule type" value="Genomic_DNA"/>
</dbReference>
<dbReference type="PANTHER" id="PTHR30250:SF11">
    <property type="entry name" value="O-ANTIGEN TRANSPORTER-RELATED"/>
    <property type="match status" value="1"/>
</dbReference>
<dbReference type="PANTHER" id="PTHR30250">
    <property type="entry name" value="PST FAMILY PREDICTED COLANIC ACID TRANSPORTER"/>
    <property type="match status" value="1"/>
</dbReference>
<evidence type="ECO:0000256" key="3">
    <source>
        <dbReference type="ARBA" id="ARBA00022692"/>
    </source>
</evidence>